<sequence>MQIGYVGGAVAGAAAGVQALFDYNQKNFKYDREMRQKTEFKTREWRNAQCDLWRDDIREIIGLTERKMDSYLVVGTLQLGMTVVLFCEGRLEPGTPPWLLHMYMMTIGGSFMYLLMAVWLAMHASIVAQCSEVRLLTQFVRRPVPTWEELQDMRTFAQTYEHLDAGQVMRVPFTGRAKPDSRGEASTNFGAPFGSAKPSPTVGALPSSKAAERAIDPWSKEAHAEDRQGLYELQRIPIERRRHIYLARRAAAQYQAFDAFTRTALSCGTHQMLGAVAYYCIGYCSIQDGAPWPAFCVSAVMVSASVAIATLDFSMTRREQVLARVLLVTGPWLKLSGYADTGTEAPYLFQPDTGEVLHLPQVGGAASSKAQADDESAQSDDFWGEQPSDVRSISMMEQDLEAFMERCREEPGWRPNLRKRREAGTTDGANQVMEFLTGGSDSDKEFCEDPAVVGEIKQRRVGMESYCPLGRRSLHPECSKLHGEPDEDVVMGYGDLKPGVVPWQIFRQATVVLALLWVLASWLPLFLDKGGLLRGVNLLPREMGVGGDLEDEVQNQEIRQKQKEHLAKLDMLPGGELVNAIWPSHSGFEPRALSCDPLGKRIVVADDFGIYAAELRTETVELPGKLRGGASDGRTKTQLTATFFHQPHCKAIEGHGLQDVSVACADQANGESHHCRALVLHEEGRTLSECDLKLQSPLHDAAKDESPAGLPSWDVTTTWLRSDDSEYVDSAAVNSNCLTHQSPHLEVGASAGEFRPQVMDGGCVVAGTSMGRIVKMRTHYFNHSQLVPESAVRNWECPISQGALHVLNTGIVLGLHDGTAVRAFDSESGASMGDWRLPSDAKDLPEDDNQIRWSHLCGGGESIFILGRSTLGARLYRFSMPRSVQALHLRTP</sequence>
<feature type="transmembrane region" description="Helical" evidence="2">
    <location>
        <begin position="99"/>
        <end position="122"/>
    </location>
</feature>
<keyword evidence="2" id="KW-1133">Transmembrane helix</keyword>
<keyword evidence="2" id="KW-0812">Transmembrane</keyword>
<dbReference type="AlphaFoldDB" id="A0AA36N5J6"/>
<evidence type="ECO:0000256" key="2">
    <source>
        <dbReference type="SAM" id="Phobius"/>
    </source>
</evidence>
<feature type="transmembrane region" description="Helical" evidence="2">
    <location>
        <begin position="70"/>
        <end position="87"/>
    </location>
</feature>
<proteinExistence type="predicted"/>
<dbReference type="Proteomes" id="UP001178507">
    <property type="component" value="Unassembled WGS sequence"/>
</dbReference>
<gene>
    <name evidence="3" type="ORF">EVOR1521_LOCUS15762</name>
</gene>
<keyword evidence="4" id="KW-1185">Reference proteome</keyword>
<feature type="region of interest" description="Disordered" evidence="1">
    <location>
        <begin position="363"/>
        <end position="387"/>
    </location>
</feature>
<protein>
    <submittedName>
        <fullName evidence="3">Uncharacterized protein</fullName>
    </submittedName>
</protein>
<evidence type="ECO:0000256" key="1">
    <source>
        <dbReference type="SAM" id="MobiDB-lite"/>
    </source>
</evidence>
<name>A0AA36N5J6_9DINO</name>
<accession>A0AA36N5J6</accession>
<feature type="transmembrane region" description="Helical" evidence="2">
    <location>
        <begin position="292"/>
        <end position="311"/>
    </location>
</feature>
<evidence type="ECO:0000313" key="4">
    <source>
        <dbReference type="Proteomes" id="UP001178507"/>
    </source>
</evidence>
<reference evidence="3" key="1">
    <citation type="submission" date="2023-08" db="EMBL/GenBank/DDBJ databases">
        <authorList>
            <person name="Chen Y."/>
            <person name="Shah S."/>
            <person name="Dougan E. K."/>
            <person name="Thang M."/>
            <person name="Chan C."/>
        </authorList>
    </citation>
    <scope>NUCLEOTIDE SEQUENCE</scope>
</reference>
<evidence type="ECO:0000313" key="3">
    <source>
        <dbReference type="EMBL" id="CAJ1390292.1"/>
    </source>
</evidence>
<keyword evidence="2" id="KW-0472">Membrane</keyword>
<comment type="caution">
    <text evidence="3">The sequence shown here is derived from an EMBL/GenBank/DDBJ whole genome shotgun (WGS) entry which is preliminary data.</text>
</comment>
<organism evidence="3 4">
    <name type="scientific">Effrenium voratum</name>
    <dbReference type="NCBI Taxonomy" id="2562239"/>
    <lineage>
        <taxon>Eukaryota</taxon>
        <taxon>Sar</taxon>
        <taxon>Alveolata</taxon>
        <taxon>Dinophyceae</taxon>
        <taxon>Suessiales</taxon>
        <taxon>Symbiodiniaceae</taxon>
        <taxon>Effrenium</taxon>
    </lineage>
</organism>
<dbReference type="EMBL" id="CAUJNA010002046">
    <property type="protein sequence ID" value="CAJ1390292.1"/>
    <property type="molecule type" value="Genomic_DNA"/>
</dbReference>
<feature type="region of interest" description="Disordered" evidence="1">
    <location>
        <begin position="177"/>
        <end position="202"/>
    </location>
</feature>